<evidence type="ECO:0000313" key="3">
    <source>
        <dbReference type="EMBL" id="KAK2189507.1"/>
    </source>
</evidence>
<gene>
    <name evidence="3" type="ORF">NP493_105g04016</name>
</gene>
<keyword evidence="2" id="KW-0732">Signal</keyword>
<feature type="coiled-coil region" evidence="1">
    <location>
        <begin position="26"/>
        <end position="53"/>
    </location>
</feature>
<evidence type="ECO:0000256" key="2">
    <source>
        <dbReference type="SAM" id="SignalP"/>
    </source>
</evidence>
<dbReference type="EMBL" id="JAODUO010000105">
    <property type="protein sequence ID" value="KAK2189507.1"/>
    <property type="molecule type" value="Genomic_DNA"/>
</dbReference>
<keyword evidence="4" id="KW-1185">Reference proteome</keyword>
<proteinExistence type="predicted"/>
<reference evidence="3" key="1">
    <citation type="journal article" date="2023" name="Mol. Biol. Evol.">
        <title>Third-Generation Sequencing Reveals the Adaptive Role of the Epigenome in Three Deep-Sea Polychaetes.</title>
        <authorList>
            <person name="Perez M."/>
            <person name="Aroh O."/>
            <person name="Sun Y."/>
            <person name="Lan Y."/>
            <person name="Juniper S.K."/>
            <person name="Young C.R."/>
            <person name="Angers B."/>
            <person name="Qian P.Y."/>
        </authorList>
    </citation>
    <scope>NUCLEOTIDE SEQUENCE</scope>
    <source>
        <strain evidence="3">R07B-5</strain>
    </source>
</reference>
<protein>
    <submittedName>
        <fullName evidence="3">Uncharacterized protein</fullName>
    </submittedName>
</protein>
<dbReference type="Proteomes" id="UP001209878">
    <property type="component" value="Unassembled WGS sequence"/>
</dbReference>
<evidence type="ECO:0000256" key="1">
    <source>
        <dbReference type="SAM" id="Coils"/>
    </source>
</evidence>
<organism evidence="3 4">
    <name type="scientific">Ridgeia piscesae</name>
    <name type="common">Tubeworm</name>
    <dbReference type="NCBI Taxonomy" id="27915"/>
    <lineage>
        <taxon>Eukaryota</taxon>
        <taxon>Metazoa</taxon>
        <taxon>Spiralia</taxon>
        <taxon>Lophotrochozoa</taxon>
        <taxon>Annelida</taxon>
        <taxon>Polychaeta</taxon>
        <taxon>Sedentaria</taxon>
        <taxon>Canalipalpata</taxon>
        <taxon>Sabellida</taxon>
        <taxon>Siboglinidae</taxon>
        <taxon>Ridgeia</taxon>
    </lineage>
</organism>
<sequence length="108" mass="12179">MKFLMLLATLLCTMFVCGTRGRSFYRSTLSERLKRADQRVAELQAMIAIARQNMGRNKVGHGNVDMASAGKRKRASSGYLDSVISRYEETPLLKELADEMSLQNTFLL</sequence>
<feature type="signal peptide" evidence="2">
    <location>
        <begin position="1"/>
        <end position="21"/>
    </location>
</feature>
<evidence type="ECO:0000313" key="4">
    <source>
        <dbReference type="Proteomes" id="UP001209878"/>
    </source>
</evidence>
<feature type="chain" id="PRO_5041899012" evidence="2">
    <location>
        <begin position="22"/>
        <end position="108"/>
    </location>
</feature>
<dbReference type="AlphaFoldDB" id="A0AAD9UHL1"/>
<keyword evidence="1" id="KW-0175">Coiled coil</keyword>
<accession>A0AAD9UHL1</accession>
<comment type="caution">
    <text evidence="3">The sequence shown here is derived from an EMBL/GenBank/DDBJ whole genome shotgun (WGS) entry which is preliminary data.</text>
</comment>
<name>A0AAD9UHL1_RIDPI</name>